<evidence type="ECO:0000313" key="4">
    <source>
        <dbReference type="EMBL" id="OSO97872.1"/>
    </source>
</evidence>
<evidence type="ECO:0000256" key="2">
    <source>
        <dbReference type="SAM" id="MobiDB-lite"/>
    </source>
</evidence>
<dbReference type="STRING" id="1121945.GCA_000421805_01495"/>
<dbReference type="Proteomes" id="UP000193587">
    <property type="component" value="Unassembled WGS sequence"/>
</dbReference>
<feature type="region of interest" description="Disordered" evidence="2">
    <location>
        <begin position="264"/>
        <end position="283"/>
    </location>
</feature>
<evidence type="ECO:0000256" key="1">
    <source>
        <dbReference type="ARBA" id="ARBA00023002"/>
    </source>
</evidence>
<dbReference type="SUPFAM" id="SSF51905">
    <property type="entry name" value="FAD/NAD(P)-binding domain"/>
    <property type="match status" value="1"/>
</dbReference>
<dbReference type="eggNOG" id="arCOG00755">
    <property type="taxonomic scope" value="Archaea"/>
</dbReference>
<dbReference type="RefSeq" id="WP_049931307.1">
    <property type="nucleotide sequence ID" value="NZ_ATXS01000004.1"/>
</dbReference>
<gene>
    <name evidence="4" type="ORF">B9H04_11025</name>
</gene>
<feature type="domain" description="FAD dependent oxidoreductase" evidence="3">
    <location>
        <begin position="11"/>
        <end position="379"/>
    </location>
</feature>
<dbReference type="PANTHER" id="PTHR13847">
    <property type="entry name" value="SARCOSINE DEHYDROGENASE-RELATED"/>
    <property type="match status" value="1"/>
</dbReference>
<keyword evidence="1" id="KW-0560">Oxidoreductase</keyword>
<dbReference type="EMBL" id="NEDJ01000037">
    <property type="protein sequence ID" value="OSO97872.1"/>
    <property type="molecule type" value="Genomic_DNA"/>
</dbReference>
<protein>
    <submittedName>
        <fullName evidence="4">Sarcosine oxidase</fullName>
    </submittedName>
</protein>
<dbReference type="AlphaFoldDB" id="A0A1X4GL54"/>
<dbReference type="Pfam" id="PF01266">
    <property type="entry name" value="DAO"/>
    <property type="match status" value="1"/>
</dbReference>
<dbReference type="Gene3D" id="3.50.50.60">
    <property type="entry name" value="FAD/NAD(P)-binding domain"/>
    <property type="match status" value="1"/>
</dbReference>
<evidence type="ECO:0000259" key="3">
    <source>
        <dbReference type="Pfam" id="PF01266"/>
    </source>
</evidence>
<dbReference type="Gene3D" id="3.30.9.10">
    <property type="entry name" value="D-Amino Acid Oxidase, subunit A, domain 2"/>
    <property type="match status" value="1"/>
</dbReference>
<dbReference type="InterPro" id="IPR036188">
    <property type="entry name" value="FAD/NAD-bd_sf"/>
</dbReference>
<evidence type="ECO:0000313" key="5">
    <source>
        <dbReference type="Proteomes" id="UP000193587"/>
    </source>
</evidence>
<reference evidence="4 5" key="1">
    <citation type="submission" date="2017-04" db="EMBL/GenBank/DDBJ databases">
        <title>MLSA of the genus Halorubrum.</title>
        <authorList>
            <person name="De La Haba R."/>
            <person name="Sanchez-Porro C."/>
            <person name="Infante-Dominguez C."/>
            <person name="Ventosa A."/>
        </authorList>
    </citation>
    <scope>NUCLEOTIDE SEQUENCE [LARGE SCALE GENOMIC DNA]</scope>
    <source>
        <strain evidence="4 5">DSM 17463</strain>
    </source>
</reference>
<dbReference type="PANTHER" id="PTHR13847:SF287">
    <property type="entry name" value="FAD-DEPENDENT OXIDOREDUCTASE DOMAIN-CONTAINING PROTEIN 1"/>
    <property type="match status" value="1"/>
</dbReference>
<dbReference type="InterPro" id="IPR006076">
    <property type="entry name" value="FAD-dep_OxRdtase"/>
</dbReference>
<name>A0A1X4GL54_HALEZ</name>
<sequence>MTDPDEAAPTVAVVGGGAVGVTTAHDLAARGADVTLYERGELAAESSGRAAGLLYDAYAEDVDAAVGARSIERFRVLDRSLPGFSFSPCPYVIAVREGDPDADAVPGMVDRMRGHGRDVSLVDPDALGERFPPLRTDDLAVAAVAEGAGWTDPSSYVRALGDRAGREGVAIETNTAVALGPRPGAKRHIRVGDDGADGDPAAETRAFDAVVVAAGAHARSLLADAGVSVPVVPYRVQALVTQTDYDGPMVYDATADAYLRPHPDGLLAGDGTEPVPADPDDYRREADDWFREDLAGALDERLARGDRLDGGEGPDRGERVDRGIDDARAWAGLCTATPDGDPLVGPVDSEAGDPTLFVAAGWQGHGFMRAPAVGEVVAEGVLASLAGAAFDGPESPWIGAFDPTRFGSDRFDGDEAFDIVEGMSLSNRTEEE</sequence>
<comment type="caution">
    <text evidence="4">The sequence shown here is derived from an EMBL/GenBank/DDBJ whole genome shotgun (WGS) entry which is preliminary data.</text>
</comment>
<proteinExistence type="predicted"/>
<accession>A0A1X4GL54</accession>
<organism evidence="4 5">
    <name type="scientific">Halorubrum ezzemoulense DSM 17463</name>
    <dbReference type="NCBI Taxonomy" id="1121945"/>
    <lineage>
        <taxon>Archaea</taxon>
        <taxon>Methanobacteriati</taxon>
        <taxon>Methanobacteriota</taxon>
        <taxon>Stenosarchaea group</taxon>
        <taxon>Halobacteria</taxon>
        <taxon>Halobacteriales</taxon>
        <taxon>Haloferacaceae</taxon>
        <taxon>Halorubrum</taxon>
    </lineage>
</organism>
<dbReference type="GO" id="GO:0005737">
    <property type="term" value="C:cytoplasm"/>
    <property type="evidence" value="ECO:0007669"/>
    <property type="project" value="TreeGrafter"/>
</dbReference>
<dbReference type="GO" id="GO:0016491">
    <property type="term" value="F:oxidoreductase activity"/>
    <property type="evidence" value="ECO:0007669"/>
    <property type="project" value="UniProtKB-KW"/>
</dbReference>